<dbReference type="AlphaFoldDB" id="A0A4R2IIM2"/>
<evidence type="ECO:0000256" key="9">
    <source>
        <dbReference type="RuleBase" id="RU366073"/>
    </source>
</evidence>
<keyword evidence="9" id="KW-0964">Secreted</keyword>
<dbReference type="OrthoDB" id="291295at2"/>
<evidence type="ECO:0000256" key="1">
    <source>
        <dbReference type="ARBA" id="ARBA00009388"/>
    </source>
</evidence>
<feature type="domain" description="Peptidase M4" evidence="10">
    <location>
        <begin position="238"/>
        <end position="386"/>
    </location>
</feature>
<evidence type="ECO:0000256" key="3">
    <source>
        <dbReference type="ARBA" id="ARBA00022723"/>
    </source>
</evidence>
<evidence type="ECO:0000256" key="6">
    <source>
        <dbReference type="ARBA" id="ARBA00022833"/>
    </source>
</evidence>
<keyword evidence="5 9" id="KW-0378">Hydrolase</keyword>
<evidence type="ECO:0000256" key="7">
    <source>
        <dbReference type="ARBA" id="ARBA00023049"/>
    </source>
</evidence>
<keyword evidence="6 9" id="KW-0862">Zinc</keyword>
<evidence type="ECO:0000256" key="8">
    <source>
        <dbReference type="PIRSR" id="PIRSR623612-1"/>
    </source>
</evidence>
<sequence>MPSETGNGLITFSVHTADESSSGAIEQLTEERAAYAGVVPEGDVDPETAARRFLDQAVVSDSVPSLTAPADDGAQFKTIGTETVPLTGTRTVKFRQIVHDIPVYGSLVTVELDEDNSLVGIDVATGEPEGVDPVAKVSPADALTAADAAPDGYQPDLTGVVPRLNYYFDVKASDWRLVYILEDVPVKLDRDAEPAGEGDDSLEPPRFVDYVVDAHDGQVVTILPRTPSMAAEEATAVDSFDVSRTFPVSRQGGRLVMFDPTHNIETHDFLFGDPKVDAAKLPGDAVANPPAWTPAAVSAHANAVAVSEFLRTVLLRDNIDGRGGAMISTINCVVEEDSTGPQEWVNAFWNRRQMVYGQVRRTDGLLRSLSANVDVVAHEMFHGVTDHTARLEYAFQSGALNESYSDIFGTAVANAGKDDPREWDWLLGEKLKKDDRPFRDLSDPPRFGQPDHMDGFLVLPFTRKGDWGGVHKNSGIHNKVAFLMFTTEDGNGDLVLTPVEVVAVFYLALSQRLSRTSQFIDSRRAVVASARSLFRGLDPDERARKIAAIERAFDAVGIV</sequence>
<dbReference type="InterPro" id="IPR011096">
    <property type="entry name" value="FTP_domain"/>
</dbReference>
<dbReference type="Gene3D" id="3.10.170.10">
    <property type="match status" value="1"/>
</dbReference>
<feature type="active site" description="Proton donor" evidence="8">
    <location>
        <position position="471"/>
    </location>
</feature>
<evidence type="ECO:0000256" key="2">
    <source>
        <dbReference type="ARBA" id="ARBA00022670"/>
    </source>
</evidence>
<dbReference type="PANTHER" id="PTHR33794">
    <property type="entry name" value="BACILLOLYSIN"/>
    <property type="match status" value="1"/>
</dbReference>
<keyword evidence="3" id="KW-0479">Metal-binding</keyword>
<dbReference type="RefSeq" id="WP_132154989.1">
    <property type="nucleotide sequence ID" value="NZ_SLWR01000012.1"/>
</dbReference>
<dbReference type="Pfam" id="PF01447">
    <property type="entry name" value="Peptidase_M4"/>
    <property type="match status" value="1"/>
</dbReference>
<dbReference type="SUPFAM" id="SSF55486">
    <property type="entry name" value="Metalloproteases ('zincins'), catalytic domain"/>
    <property type="match status" value="1"/>
</dbReference>
<evidence type="ECO:0000259" key="10">
    <source>
        <dbReference type="Pfam" id="PF01447"/>
    </source>
</evidence>
<dbReference type="InterPro" id="IPR027268">
    <property type="entry name" value="Peptidase_M4/M1_CTD_sf"/>
</dbReference>
<feature type="domain" description="Peptidase M4 C-terminal" evidence="11">
    <location>
        <begin position="389"/>
        <end position="558"/>
    </location>
</feature>
<gene>
    <name evidence="13" type="ORF">EV646_112215</name>
</gene>
<dbReference type="EC" id="3.4.24.-" evidence="9"/>
<keyword evidence="7 9" id="KW-0482">Metalloprotease</keyword>
<evidence type="ECO:0000313" key="13">
    <source>
        <dbReference type="EMBL" id="TCO43638.1"/>
    </source>
</evidence>
<dbReference type="InterPro" id="IPR050728">
    <property type="entry name" value="Zinc_Metalloprotease_M4"/>
</dbReference>
<dbReference type="EMBL" id="SLWR01000012">
    <property type="protein sequence ID" value="TCO43638.1"/>
    <property type="molecule type" value="Genomic_DNA"/>
</dbReference>
<keyword evidence="14" id="KW-1185">Reference proteome</keyword>
<comment type="similarity">
    <text evidence="1 9">Belongs to the peptidase M4 family.</text>
</comment>
<comment type="subcellular location">
    <subcellularLocation>
        <location evidence="9">Secreted</location>
    </subcellularLocation>
</comment>
<dbReference type="GO" id="GO:0005576">
    <property type="term" value="C:extracellular region"/>
    <property type="evidence" value="ECO:0007669"/>
    <property type="project" value="UniProtKB-SubCell"/>
</dbReference>
<dbReference type="InterPro" id="IPR013856">
    <property type="entry name" value="Peptidase_M4_domain"/>
</dbReference>
<dbReference type="Proteomes" id="UP000295573">
    <property type="component" value="Unassembled WGS sequence"/>
</dbReference>
<keyword evidence="4" id="KW-0732">Signal</keyword>
<evidence type="ECO:0000313" key="14">
    <source>
        <dbReference type="Proteomes" id="UP000295573"/>
    </source>
</evidence>
<evidence type="ECO:0000259" key="11">
    <source>
        <dbReference type="Pfam" id="PF02868"/>
    </source>
</evidence>
<proteinExistence type="inferred from homology"/>
<protein>
    <recommendedName>
        <fullName evidence="9">Neutral metalloproteinase</fullName>
        <ecNumber evidence="9">3.4.24.-</ecNumber>
    </recommendedName>
</protein>
<dbReference type="Pfam" id="PF07504">
    <property type="entry name" value="FTP"/>
    <property type="match status" value="1"/>
</dbReference>
<feature type="active site" evidence="8">
    <location>
        <position position="379"/>
    </location>
</feature>
<dbReference type="InterPro" id="IPR001570">
    <property type="entry name" value="Peptidase_M4_C_domain"/>
</dbReference>
<dbReference type="GO" id="GO:0004222">
    <property type="term" value="F:metalloendopeptidase activity"/>
    <property type="evidence" value="ECO:0007669"/>
    <property type="project" value="UniProtKB-UniRule"/>
</dbReference>
<dbReference type="CDD" id="cd09597">
    <property type="entry name" value="M4_TLP"/>
    <property type="match status" value="1"/>
</dbReference>
<comment type="cofactor">
    <cofactor evidence="9">
        <name>Zn(2+)</name>
        <dbReference type="ChEBI" id="CHEBI:29105"/>
    </cofactor>
</comment>
<dbReference type="InterPro" id="IPR023612">
    <property type="entry name" value="Peptidase_M4"/>
</dbReference>
<dbReference type="Gene3D" id="1.10.390.10">
    <property type="entry name" value="Neutral Protease Domain 2"/>
    <property type="match status" value="1"/>
</dbReference>
<keyword evidence="2 9" id="KW-0645">Protease</keyword>
<feature type="domain" description="FTP" evidence="12">
    <location>
        <begin position="74"/>
        <end position="120"/>
    </location>
</feature>
<organism evidence="13 14">
    <name type="scientific">Kribbella antiqua</name>
    <dbReference type="NCBI Taxonomy" id="2512217"/>
    <lineage>
        <taxon>Bacteria</taxon>
        <taxon>Bacillati</taxon>
        <taxon>Actinomycetota</taxon>
        <taxon>Actinomycetes</taxon>
        <taxon>Propionibacteriales</taxon>
        <taxon>Kribbellaceae</taxon>
        <taxon>Kribbella</taxon>
    </lineage>
</organism>
<name>A0A4R2IIM2_9ACTN</name>
<evidence type="ECO:0000256" key="4">
    <source>
        <dbReference type="ARBA" id="ARBA00022729"/>
    </source>
</evidence>
<accession>A0A4R2IIM2</accession>
<comment type="function">
    <text evidence="9">Extracellular zinc metalloprotease.</text>
</comment>
<evidence type="ECO:0000259" key="12">
    <source>
        <dbReference type="Pfam" id="PF07504"/>
    </source>
</evidence>
<comment type="caution">
    <text evidence="13">The sequence shown here is derived from an EMBL/GenBank/DDBJ whole genome shotgun (WGS) entry which is preliminary data.</text>
</comment>
<dbReference type="GO" id="GO:0006508">
    <property type="term" value="P:proteolysis"/>
    <property type="evidence" value="ECO:0007669"/>
    <property type="project" value="UniProtKB-KW"/>
</dbReference>
<dbReference type="Pfam" id="PF02868">
    <property type="entry name" value="Peptidase_M4_C"/>
    <property type="match status" value="1"/>
</dbReference>
<reference evidence="13 14" key="1">
    <citation type="journal article" date="2015" name="Stand. Genomic Sci.">
        <title>Genomic Encyclopedia of Bacterial and Archaeal Type Strains, Phase III: the genomes of soil and plant-associated and newly described type strains.</title>
        <authorList>
            <person name="Whitman W.B."/>
            <person name="Woyke T."/>
            <person name="Klenk H.P."/>
            <person name="Zhou Y."/>
            <person name="Lilburn T.G."/>
            <person name="Beck B.J."/>
            <person name="De Vos P."/>
            <person name="Vandamme P."/>
            <person name="Eisen J.A."/>
            <person name="Garrity G."/>
            <person name="Hugenholtz P."/>
            <person name="Kyrpides N.C."/>
        </authorList>
    </citation>
    <scope>NUCLEOTIDE SEQUENCE [LARGE SCALE GENOMIC DNA]</scope>
    <source>
        <strain evidence="13 14">VKM Ac-2541</strain>
    </source>
</reference>
<dbReference type="GO" id="GO:0046872">
    <property type="term" value="F:metal ion binding"/>
    <property type="evidence" value="ECO:0007669"/>
    <property type="project" value="UniProtKB-UniRule"/>
</dbReference>
<dbReference type="PANTHER" id="PTHR33794:SF1">
    <property type="entry name" value="BACILLOLYSIN"/>
    <property type="match status" value="1"/>
</dbReference>
<dbReference type="PRINTS" id="PR00730">
    <property type="entry name" value="THERMOLYSIN"/>
</dbReference>
<evidence type="ECO:0000256" key="5">
    <source>
        <dbReference type="ARBA" id="ARBA00022801"/>
    </source>
</evidence>